<keyword evidence="2" id="KW-1185">Reference proteome</keyword>
<protein>
    <submittedName>
        <fullName evidence="1">Uncharacterized protein</fullName>
    </submittedName>
</protein>
<organism evidence="1 2">
    <name type="scientific">Laccaria amethystina LaAM-08-1</name>
    <dbReference type="NCBI Taxonomy" id="1095629"/>
    <lineage>
        <taxon>Eukaryota</taxon>
        <taxon>Fungi</taxon>
        <taxon>Dikarya</taxon>
        <taxon>Basidiomycota</taxon>
        <taxon>Agaricomycotina</taxon>
        <taxon>Agaricomycetes</taxon>
        <taxon>Agaricomycetidae</taxon>
        <taxon>Agaricales</taxon>
        <taxon>Agaricineae</taxon>
        <taxon>Hydnangiaceae</taxon>
        <taxon>Laccaria</taxon>
    </lineage>
</organism>
<feature type="non-terminal residue" evidence="1">
    <location>
        <position position="116"/>
    </location>
</feature>
<proteinExistence type="predicted"/>
<accession>A0A0C9Y3Y1</accession>
<dbReference type="HOGENOM" id="CLU_2102686_0_0_1"/>
<dbReference type="EMBL" id="KN838566">
    <property type="protein sequence ID" value="KIK04792.1"/>
    <property type="molecule type" value="Genomic_DNA"/>
</dbReference>
<sequence>MFFLSDPQRPLPRPLLLLERCSRLHILQLLRRNLFPFSAFFNASIFWAFKKADRASSLPLIQRDHTLTNGDRVFRAWTSGSALGRVLIDAGARQHLALQQKKNTHQTCSPSYPVVR</sequence>
<dbReference type="AlphaFoldDB" id="A0A0C9Y3Y1"/>
<name>A0A0C9Y3Y1_9AGAR</name>
<reference evidence="2" key="2">
    <citation type="submission" date="2015-01" db="EMBL/GenBank/DDBJ databases">
        <title>Evolutionary Origins and Diversification of the Mycorrhizal Mutualists.</title>
        <authorList>
            <consortium name="DOE Joint Genome Institute"/>
            <consortium name="Mycorrhizal Genomics Consortium"/>
            <person name="Kohler A."/>
            <person name="Kuo A."/>
            <person name="Nagy L.G."/>
            <person name="Floudas D."/>
            <person name="Copeland A."/>
            <person name="Barry K.W."/>
            <person name="Cichocki N."/>
            <person name="Veneault-Fourrey C."/>
            <person name="LaButti K."/>
            <person name="Lindquist E.A."/>
            <person name="Lipzen A."/>
            <person name="Lundell T."/>
            <person name="Morin E."/>
            <person name="Murat C."/>
            <person name="Riley R."/>
            <person name="Ohm R."/>
            <person name="Sun H."/>
            <person name="Tunlid A."/>
            <person name="Henrissat B."/>
            <person name="Grigoriev I.V."/>
            <person name="Hibbett D.S."/>
            <person name="Martin F."/>
        </authorList>
    </citation>
    <scope>NUCLEOTIDE SEQUENCE [LARGE SCALE GENOMIC DNA]</scope>
    <source>
        <strain evidence="2">LaAM-08-1</strain>
    </source>
</reference>
<evidence type="ECO:0000313" key="1">
    <source>
        <dbReference type="EMBL" id="KIK04792.1"/>
    </source>
</evidence>
<gene>
    <name evidence="1" type="ORF">K443DRAFT_675573</name>
</gene>
<evidence type="ECO:0000313" key="2">
    <source>
        <dbReference type="Proteomes" id="UP000054477"/>
    </source>
</evidence>
<dbReference type="Proteomes" id="UP000054477">
    <property type="component" value="Unassembled WGS sequence"/>
</dbReference>
<reference evidence="1 2" key="1">
    <citation type="submission" date="2014-04" db="EMBL/GenBank/DDBJ databases">
        <authorList>
            <consortium name="DOE Joint Genome Institute"/>
            <person name="Kuo A."/>
            <person name="Kohler A."/>
            <person name="Nagy L.G."/>
            <person name="Floudas D."/>
            <person name="Copeland A."/>
            <person name="Barry K.W."/>
            <person name="Cichocki N."/>
            <person name="Veneault-Fourrey C."/>
            <person name="LaButti K."/>
            <person name="Lindquist E.A."/>
            <person name="Lipzen A."/>
            <person name="Lundell T."/>
            <person name="Morin E."/>
            <person name="Murat C."/>
            <person name="Sun H."/>
            <person name="Tunlid A."/>
            <person name="Henrissat B."/>
            <person name="Grigoriev I.V."/>
            <person name="Hibbett D.S."/>
            <person name="Martin F."/>
            <person name="Nordberg H.P."/>
            <person name="Cantor M.N."/>
            <person name="Hua S.X."/>
        </authorList>
    </citation>
    <scope>NUCLEOTIDE SEQUENCE [LARGE SCALE GENOMIC DNA]</scope>
    <source>
        <strain evidence="1 2">LaAM-08-1</strain>
    </source>
</reference>